<gene>
    <name evidence="3" type="ORF">O0I10_010858</name>
</gene>
<keyword evidence="4" id="KW-1185">Reference proteome</keyword>
<name>A0AAD7UUK3_9FUNG</name>
<evidence type="ECO:0000256" key="1">
    <source>
        <dbReference type="SAM" id="MobiDB-lite"/>
    </source>
</evidence>
<dbReference type="EMBL" id="JARTCD010000077">
    <property type="protein sequence ID" value="KAJ8653530.1"/>
    <property type="molecule type" value="Genomic_DNA"/>
</dbReference>
<reference evidence="3 4" key="1">
    <citation type="submission" date="2023-03" db="EMBL/GenBank/DDBJ databases">
        <title>Genome sequence of Lichtheimia ornata CBS 291.66.</title>
        <authorList>
            <person name="Mohabir J.T."/>
            <person name="Shea T.P."/>
            <person name="Kurbessoian T."/>
            <person name="Berby B."/>
            <person name="Fontaine J."/>
            <person name="Livny J."/>
            <person name="Gnirke A."/>
            <person name="Stajich J.E."/>
            <person name="Cuomo C.A."/>
        </authorList>
    </citation>
    <scope>NUCLEOTIDE SEQUENCE [LARGE SCALE GENOMIC DNA]</scope>
    <source>
        <strain evidence="3">CBS 291.66</strain>
    </source>
</reference>
<keyword evidence="2" id="KW-1133">Transmembrane helix</keyword>
<feature type="transmembrane region" description="Helical" evidence="2">
    <location>
        <begin position="20"/>
        <end position="42"/>
    </location>
</feature>
<dbReference type="GeneID" id="83218260"/>
<evidence type="ECO:0000313" key="4">
    <source>
        <dbReference type="Proteomes" id="UP001234581"/>
    </source>
</evidence>
<dbReference type="AlphaFoldDB" id="A0AAD7UUK3"/>
<accession>A0AAD7UUK3</accession>
<keyword evidence="2" id="KW-0812">Transmembrane</keyword>
<comment type="caution">
    <text evidence="3">The sequence shown here is derived from an EMBL/GenBank/DDBJ whole genome shotgun (WGS) entry which is preliminary data.</text>
</comment>
<organism evidence="3 4">
    <name type="scientific">Lichtheimia ornata</name>
    <dbReference type="NCBI Taxonomy" id="688661"/>
    <lineage>
        <taxon>Eukaryota</taxon>
        <taxon>Fungi</taxon>
        <taxon>Fungi incertae sedis</taxon>
        <taxon>Mucoromycota</taxon>
        <taxon>Mucoromycotina</taxon>
        <taxon>Mucoromycetes</taxon>
        <taxon>Mucorales</taxon>
        <taxon>Lichtheimiaceae</taxon>
        <taxon>Lichtheimia</taxon>
    </lineage>
</organism>
<evidence type="ECO:0000256" key="2">
    <source>
        <dbReference type="SAM" id="Phobius"/>
    </source>
</evidence>
<keyword evidence="2" id="KW-0472">Membrane</keyword>
<proteinExistence type="predicted"/>
<sequence length="473" mass="53502">MFFVFEAFHRRPYESRIIAYARMAVAVVLALAFFAYCVYIIYQVRFDKTLLRQSTEPMQSPYEVPFVEICAQDSGITFPRCDMMHMNWSYSTLEDCNGYVTKGDEEGTESQCYLLDTEGAYKYGVEEDYDEDAPEVRRVDIYWKLDSVQNVTEASISIPTVTIQIYDPRFNPWNDAVLDSMIPQEKQFYTEMQQGDARSTSLVNWTSAIFFSPMKYRAIRPADGASLLGFEPTFVDIYTIDTTEMNWPMHYEDNVNLTSGDYHGMFSVQLAKAKYDVRTEQRQHSLLSALAAAGGAYGAITAVYALLFGMVRHSPWGLLDTVAFSSGRVSRKLASKRSNGNNSGNTTNEMTSSKPSKPLLHTTRRYDKSADSSPASSEDEGVGIALSNIEAPPPSANVCPPASDIRYAKDPSSPTSIDPTMEKLENVVDRVQFLEERFNNLQHVLGEYYLDMDNFKAIQSATQVRRRRREPSP</sequence>
<feature type="compositionally biased region" description="Low complexity" evidence="1">
    <location>
        <begin position="338"/>
        <end position="348"/>
    </location>
</feature>
<dbReference type="RefSeq" id="XP_058338444.1">
    <property type="nucleotide sequence ID" value="XM_058490832.1"/>
</dbReference>
<feature type="region of interest" description="Disordered" evidence="1">
    <location>
        <begin position="331"/>
        <end position="381"/>
    </location>
</feature>
<feature type="transmembrane region" description="Helical" evidence="2">
    <location>
        <begin position="286"/>
        <end position="311"/>
    </location>
</feature>
<evidence type="ECO:0000313" key="3">
    <source>
        <dbReference type="EMBL" id="KAJ8653530.1"/>
    </source>
</evidence>
<dbReference type="Proteomes" id="UP001234581">
    <property type="component" value="Unassembled WGS sequence"/>
</dbReference>
<protein>
    <submittedName>
        <fullName evidence="3">Uncharacterized protein</fullName>
    </submittedName>
</protein>